<dbReference type="EMBL" id="JARJLG010000090">
    <property type="protein sequence ID" value="KAJ7748275.1"/>
    <property type="molecule type" value="Genomic_DNA"/>
</dbReference>
<feature type="compositionally biased region" description="Basic residues" evidence="1">
    <location>
        <begin position="41"/>
        <end position="53"/>
    </location>
</feature>
<protein>
    <submittedName>
        <fullName evidence="2">Uncharacterized protein</fullName>
    </submittedName>
</protein>
<reference evidence="2" key="1">
    <citation type="submission" date="2023-03" db="EMBL/GenBank/DDBJ databases">
        <title>Massive genome expansion in bonnet fungi (Mycena s.s.) driven by repeated elements and novel gene families across ecological guilds.</title>
        <authorList>
            <consortium name="Lawrence Berkeley National Laboratory"/>
            <person name="Harder C.B."/>
            <person name="Miyauchi S."/>
            <person name="Viragh M."/>
            <person name="Kuo A."/>
            <person name="Thoen E."/>
            <person name="Andreopoulos B."/>
            <person name="Lu D."/>
            <person name="Skrede I."/>
            <person name="Drula E."/>
            <person name="Henrissat B."/>
            <person name="Morin E."/>
            <person name="Kohler A."/>
            <person name="Barry K."/>
            <person name="LaButti K."/>
            <person name="Morin E."/>
            <person name="Salamov A."/>
            <person name="Lipzen A."/>
            <person name="Mereny Z."/>
            <person name="Hegedus B."/>
            <person name="Baldrian P."/>
            <person name="Stursova M."/>
            <person name="Weitz H."/>
            <person name="Taylor A."/>
            <person name="Grigoriev I.V."/>
            <person name="Nagy L.G."/>
            <person name="Martin F."/>
            <person name="Kauserud H."/>
        </authorList>
    </citation>
    <scope>NUCLEOTIDE SEQUENCE</scope>
    <source>
        <strain evidence="2">CBHHK188m</strain>
    </source>
</reference>
<feature type="compositionally biased region" description="Basic and acidic residues" evidence="1">
    <location>
        <begin position="194"/>
        <end position="205"/>
    </location>
</feature>
<comment type="caution">
    <text evidence="2">The sequence shown here is derived from an EMBL/GenBank/DDBJ whole genome shotgun (WGS) entry which is preliminary data.</text>
</comment>
<gene>
    <name evidence="2" type="ORF">DFH07DRAFT_775734</name>
</gene>
<feature type="compositionally biased region" description="Low complexity" evidence="1">
    <location>
        <begin position="328"/>
        <end position="339"/>
    </location>
</feature>
<name>A0AAD7IQB9_9AGAR</name>
<feature type="region of interest" description="Disordered" evidence="1">
    <location>
        <begin position="1"/>
        <end position="62"/>
    </location>
</feature>
<evidence type="ECO:0000313" key="3">
    <source>
        <dbReference type="Proteomes" id="UP001215280"/>
    </source>
</evidence>
<keyword evidence="3" id="KW-1185">Reference proteome</keyword>
<organism evidence="2 3">
    <name type="scientific">Mycena maculata</name>
    <dbReference type="NCBI Taxonomy" id="230809"/>
    <lineage>
        <taxon>Eukaryota</taxon>
        <taxon>Fungi</taxon>
        <taxon>Dikarya</taxon>
        <taxon>Basidiomycota</taxon>
        <taxon>Agaricomycotina</taxon>
        <taxon>Agaricomycetes</taxon>
        <taxon>Agaricomycetidae</taxon>
        <taxon>Agaricales</taxon>
        <taxon>Marasmiineae</taxon>
        <taxon>Mycenaceae</taxon>
        <taxon>Mycena</taxon>
    </lineage>
</organism>
<dbReference type="Proteomes" id="UP001215280">
    <property type="component" value="Unassembled WGS sequence"/>
</dbReference>
<dbReference type="AlphaFoldDB" id="A0AAD7IQB9"/>
<feature type="region of interest" description="Disordered" evidence="1">
    <location>
        <begin position="316"/>
        <end position="359"/>
    </location>
</feature>
<feature type="compositionally biased region" description="Low complexity" evidence="1">
    <location>
        <begin position="171"/>
        <end position="190"/>
    </location>
</feature>
<sequence length="447" mass="47217">MVMVRQGVFANAAPATRQRESRRPVRARTPTGVQGPPAQTRARRARPRRRAHGVPRWSGAENDLSGRMSCCEEHEGSGSVHTEGHCLEPRCAEGKQRQKRGRIADLAMASPEAQSWSMGGAHSVEAVPMPDVEAAEGEWCGRWSAPLSYVSSSTCHSSTEENAKLQSQDEPAAVAVPAAPSKPPHSSGTRTSRHREERSARRTRDGSTAAGPGKAGLDCGGSGWGCMRLSHSREMHPSQSLALGARVGAITELTAACVAGVVALGTGAGAGRARRSLRRQHCRCQTRAQAAAGQNPPITLHVGDLSASIAGAGEGSDDGMLSGAGAARRCSSSSRPSSSKWRHHSSRVSQPEDVAGHAPRQYQHQYRVFVEGLAWVSPSSESSTKHGVRRGDRWGPLWSGDGGGKRQQGPDGEGPGDAVASQLLPSLPSTPLRPILLVQTRGVRFAS</sequence>
<evidence type="ECO:0000313" key="2">
    <source>
        <dbReference type="EMBL" id="KAJ7748275.1"/>
    </source>
</evidence>
<accession>A0AAD7IQB9</accession>
<evidence type="ECO:0000256" key="1">
    <source>
        <dbReference type="SAM" id="MobiDB-lite"/>
    </source>
</evidence>
<feature type="region of interest" description="Disordered" evidence="1">
    <location>
        <begin position="160"/>
        <end position="216"/>
    </location>
</feature>
<proteinExistence type="predicted"/>
<feature type="region of interest" description="Disordered" evidence="1">
    <location>
        <begin position="379"/>
        <end position="428"/>
    </location>
</feature>
<feature type="compositionally biased region" description="Gly residues" evidence="1">
    <location>
        <begin position="400"/>
        <end position="415"/>
    </location>
</feature>